<name>A0A0F9P1A1_9ZZZZ</name>
<dbReference type="EMBL" id="LAZR01003450">
    <property type="protein sequence ID" value="KKN18182.1"/>
    <property type="molecule type" value="Genomic_DNA"/>
</dbReference>
<accession>A0A0F9P1A1</accession>
<organism evidence="1">
    <name type="scientific">marine sediment metagenome</name>
    <dbReference type="NCBI Taxonomy" id="412755"/>
    <lineage>
        <taxon>unclassified sequences</taxon>
        <taxon>metagenomes</taxon>
        <taxon>ecological metagenomes</taxon>
    </lineage>
</organism>
<protein>
    <submittedName>
        <fullName evidence="1">Uncharacterized protein</fullName>
    </submittedName>
</protein>
<reference evidence="1" key="1">
    <citation type="journal article" date="2015" name="Nature">
        <title>Complex archaea that bridge the gap between prokaryotes and eukaryotes.</title>
        <authorList>
            <person name="Spang A."/>
            <person name="Saw J.H."/>
            <person name="Jorgensen S.L."/>
            <person name="Zaremba-Niedzwiedzka K."/>
            <person name="Martijn J."/>
            <person name="Lind A.E."/>
            <person name="van Eijk R."/>
            <person name="Schleper C."/>
            <person name="Guy L."/>
            <person name="Ettema T.J."/>
        </authorList>
    </citation>
    <scope>NUCLEOTIDE SEQUENCE</scope>
</reference>
<evidence type="ECO:0000313" key="1">
    <source>
        <dbReference type="EMBL" id="KKN18182.1"/>
    </source>
</evidence>
<gene>
    <name evidence="1" type="ORF">LCGC14_0958180</name>
</gene>
<comment type="caution">
    <text evidence="1">The sequence shown here is derived from an EMBL/GenBank/DDBJ whole genome shotgun (WGS) entry which is preliminary data.</text>
</comment>
<dbReference type="AlphaFoldDB" id="A0A0F9P1A1"/>
<sequence length="99" mass="11503">MKTKQEILHELTHEQMDEFAKDPKGFDGYKKEREEATIAKDLKAIISFNLAGAISREPIGSNMTQAEKKEALFKTIFVALMMMEIAEKRYEEQFKTEEK</sequence>
<proteinExistence type="predicted"/>